<dbReference type="FunFam" id="3.30.40.10:FF:000824">
    <property type="entry name" value="E3 ubiquitin-protein ligase RNF13"/>
    <property type="match status" value="1"/>
</dbReference>
<dbReference type="InterPro" id="IPR051834">
    <property type="entry name" value="RING_finger_E3_ligase"/>
</dbReference>
<protein>
    <submittedName>
        <fullName evidence="15">E3 ubiquitin-protein ligase RNF13</fullName>
    </submittedName>
</protein>
<dbReference type="PANTHER" id="PTHR45931:SF20">
    <property type="entry name" value="RING-TYPE E3 UBIQUITIN TRANSFERASE"/>
    <property type="match status" value="1"/>
</dbReference>
<comment type="caution">
    <text evidence="15">The sequence shown here is derived from an EMBL/GenBank/DDBJ whole genome shotgun (WGS) entry which is preliminary data.</text>
</comment>
<dbReference type="InterPro" id="IPR001841">
    <property type="entry name" value="Znf_RING"/>
</dbReference>
<evidence type="ECO:0000256" key="13">
    <source>
        <dbReference type="SAM" id="SignalP"/>
    </source>
</evidence>
<dbReference type="Gene3D" id="3.30.40.10">
    <property type="entry name" value="Zinc/RING finger domain, C3HC4 (zinc finger)"/>
    <property type="match status" value="1"/>
</dbReference>
<reference evidence="15" key="1">
    <citation type="submission" date="2021-10" db="EMBL/GenBank/DDBJ databases">
        <title>Tropical sea cucumber genome reveals ecological adaptation and Cuvierian tubules defense mechanism.</title>
        <authorList>
            <person name="Chen T."/>
        </authorList>
    </citation>
    <scope>NUCLEOTIDE SEQUENCE</scope>
    <source>
        <strain evidence="15">Nanhai2018</strain>
        <tissue evidence="15">Muscle</tissue>
    </source>
</reference>
<evidence type="ECO:0000256" key="10">
    <source>
        <dbReference type="PROSITE-ProRule" id="PRU00175"/>
    </source>
</evidence>
<feature type="domain" description="RING-type" evidence="14">
    <location>
        <begin position="234"/>
        <end position="276"/>
    </location>
</feature>
<evidence type="ECO:0000256" key="7">
    <source>
        <dbReference type="ARBA" id="ARBA00023136"/>
    </source>
</evidence>
<gene>
    <name evidence="15" type="ORF">HOLleu_27470</name>
</gene>
<evidence type="ECO:0000256" key="5">
    <source>
        <dbReference type="ARBA" id="ARBA00022833"/>
    </source>
</evidence>
<dbReference type="GO" id="GO:0012505">
    <property type="term" value="C:endomembrane system"/>
    <property type="evidence" value="ECO:0007669"/>
    <property type="project" value="UniProtKB-SubCell"/>
</dbReference>
<evidence type="ECO:0000256" key="6">
    <source>
        <dbReference type="ARBA" id="ARBA00022989"/>
    </source>
</evidence>
<feature type="signal peptide" evidence="13">
    <location>
        <begin position="1"/>
        <end position="31"/>
    </location>
</feature>
<keyword evidence="5" id="KW-0862">Zinc</keyword>
<dbReference type="InterPro" id="IPR003137">
    <property type="entry name" value="PA_domain"/>
</dbReference>
<dbReference type="AlphaFoldDB" id="A0A9Q1BQG1"/>
<evidence type="ECO:0000313" key="16">
    <source>
        <dbReference type="Proteomes" id="UP001152320"/>
    </source>
</evidence>
<evidence type="ECO:0000259" key="14">
    <source>
        <dbReference type="PROSITE" id="PS50089"/>
    </source>
</evidence>
<keyword evidence="3 13" id="KW-0732">Signal</keyword>
<dbReference type="CDD" id="cd16796">
    <property type="entry name" value="RING-H2_RNF13"/>
    <property type="match status" value="1"/>
</dbReference>
<feature type="chain" id="PRO_5040357688" evidence="13">
    <location>
        <begin position="32"/>
        <end position="396"/>
    </location>
</feature>
<dbReference type="Gene3D" id="3.50.30.30">
    <property type="match status" value="1"/>
</dbReference>
<sequence length="396" mass="43800">MALLRIGWGEDLQMICVLLVCFLMQIIDVSADVIINNSDNSTVSILSMPSTFGALLPPAGLTGYLAIADPLTACDRILPPPENFSNFDFFALIRRGSCNFDKKVLLAQESGYRGAIVFNNENNGIFPMTAESSTFEIAIPSVFVGLDGGEILFESDYTTGSMVTMTRTITLPWGYYLYPFITVITTCLIFSCFYGIAKFIRDRRRLRRIRLSKDHLKKLPVIKFKKGDDRYDVCAICLDEYEEGNKLRILPCQHAFHCKCIDPWLTNNRRTCPICKRKVVPPGVPDSDEESDDSTDENTPLLGGSSNRSSPIPDDSQFGAVGGQRRPSPEVFLDPPAPPPICESYDSGIVNNAATDKEDESTFELAGPENEPSQPDPPEVELLIDIESSNTPTPTV</sequence>
<evidence type="ECO:0000256" key="1">
    <source>
        <dbReference type="ARBA" id="ARBA00022692"/>
    </source>
</evidence>
<evidence type="ECO:0000256" key="8">
    <source>
        <dbReference type="ARBA" id="ARBA00023180"/>
    </source>
</evidence>
<dbReference type="OrthoDB" id="8062037at2759"/>
<name>A0A9Q1BQG1_HOLLE</name>
<evidence type="ECO:0000313" key="15">
    <source>
        <dbReference type="EMBL" id="KAJ8030922.1"/>
    </source>
</evidence>
<keyword evidence="7 12" id="KW-0472">Membrane</keyword>
<dbReference type="Pfam" id="PF02225">
    <property type="entry name" value="PA"/>
    <property type="match status" value="1"/>
</dbReference>
<dbReference type="SUPFAM" id="SSF57850">
    <property type="entry name" value="RING/U-box"/>
    <property type="match status" value="1"/>
</dbReference>
<keyword evidence="6 12" id="KW-1133">Transmembrane helix</keyword>
<dbReference type="PANTHER" id="PTHR45931">
    <property type="entry name" value="SI:CH211-59O9.10"/>
    <property type="match status" value="1"/>
</dbReference>
<keyword evidence="4 10" id="KW-0863">Zinc-finger</keyword>
<dbReference type="GO" id="GO:0061630">
    <property type="term" value="F:ubiquitin protein ligase activity"/>
    <property type="evidence" value="ECO:0007669"/>
    <property type="project" value="TreeGrafter"/>
</dbReference>
<keyword evidence="16" id="KW-1185">Reference proteome</keyword>
<dbReference type="InterPro" id="IPR046450">
    <property type="entry name" value="PA_dom_sf"/>
</dbReference>
<dbReference type="Pfam" id="PF13639">
    <property type="entry name" value="zf-RING_2"/>
    <property type="match status" value="1"/>
</dbReference>
<dbReference type="GO" id="GO:0005634">
    <property type="term" value="C:nucleus"/>
    <property type="evidence" value="ECO:0007669"/>
    <property type="project" value="TreeGrafter"/>
</dbReference>
<organism evidence="15 16">
    <name type="scientific">Holothuria leucospilota</name>
    <name type="common">Black long sea cucumber</name>
    <name type="synonym">Mertensiothuria leucospilota</name>
    <dbReference type="NCBI Taxonomy" id="206669"/>
    <lineage>
        <taxon>Eukaryota</taxon>
        <taxon>Metazoa</taxon>
        <taxon>Echinodermata</taxon>
        <taxon>Eleutherozoa</taxon>
        <taxon>Echinozoa</taxon>
        <taxon>Holothuroidea</taxon>
        <taxon>Aspidochirotacea</taxon>
        <taxon>Aspidochirotida</taxon>
        <taxon>Holothuriidae</taxon>
        <taxon>Holothuria</taxon>
    </lineage>
</organism>
<keyword evidence="1 12" id="KW-0812">Transmembrane</keyword>
<dbReference type="SMART" id="SM00184">
    <property type="entry name" value="RING"/>
    <property type="match status" value="1"/>
</dbReference>
<dbReference type="InterPro" id="IPR013083">
    <property type="entry name" value="Znf_RING/FYVE/PHD"/>
</dbReference>
<comment type="subcellular location">
    <subcellularLocation>
        <location evidence="9">Endomembrane system</location>
        <topology evidence="9">Single-pass type I membrane protein</topology>
    </subcellularLocation>
</comment>
<dbReference type="Proteomes" id="UP001152320">
    <property type="component" value="Chromosome 13"/>
</dbReference>
<dbReference type="GO" id="GO:0005737">
    <property type="term" value="C:cytoplasm"/>
    <property type="evidence" value="ECO:0007669"/>
    <property type="project" value="UniProtKB-ARBA"/>
</dbReference>
<keyword evidence="2" id="KW-0479">Metal-binding</keyword>
<dbReference type="GO" id="GO:0008270">
    <property type="term" value="F:zinc ion binding"/>
    <property type="evidence" value="ECO:0007669"/>
    <property type="project" value="UniProtKB-KW"/>
</dbReference>
<dbReference type="GO" id="GO:0006511">
    <property type="term" value="P:ubiquitin-dependent protein catabolic process"/>
    <property type="evidence" value="ECO:0007669"/>
    <property type="project" value="TreeGrafter"/>
</dbReference>
<feature type="region of interest" description="Disordered" evidence="11">
    <location>
        <begin position="282"/>
        <end position="380"/>
    </location>
</feature>
<evidence type="ECO:0000256" key="9">
    <source>
        <dbReference type="ARBA" id="ARBA00046288"/>
    </source>
</evidence>
<dbReference type="SUPFAM" id="SSF52025">
    <property type="entry name" value="PA domain"/>
    <property type="match status" value="1"/>
</dbReference>
<dbReference type="PROSITE" id="PS50089">
    <property type="entry name" value="ZF_RING_2"/>
    <property type="match status" value="1"/>
</dbReference>
<dbReference type="CDD" id="cd02123">
    <property type="entry name" value="PA_C_RZF_like"/>
    <property type="match status" value="1"/>
</dbReference>
<accession>A0A9Q1BQG1</accession>
<keyword evidence="8" id="KW-0325">Glycoprotein</keyword>
<evidence type="ECO:0000256" key="3">
    <source>
        <dbReference type="ARBA" id="ARBA00022729"/>
    </source>
</evidence>
<evidence type="ECO:0000256" key="2">
    <source>
        <dbReference type="ARBA" id="ARBA00022723"/>
    </source>
</evidence>
<dbReference type="InterPro" id="IPR044744">
    <property type="entry name" value="ZNRF4/RNF13/RNF167_PA"/>
</dbReference>
<feature type="compositionally biased region" description="Acidic residues" evidence="11">
    <location>
        <begin position="286"/>
        <end position="296"/>
    </location>
</feature>
<evidence type="ECO:0000256" key="11">
    <source>
        <dbReference type="SAM" id="MobiDB-lite"/>
    </source>
</evidence>
<evidence type="ECO:0000256" key="12">
    <source>
        <dbReference type="SAM" id="Phobius"/>
    </source>
</evidence>
<proteinExistence type="predicted"/>
<evidence type="ECO:0000256" key="4">
    <source>
        <dbReference type="ARBA" id="ARBA00022771"/>
    </source>
</evidence>
<feature type="transmembrane region" description="Helical" evidence="12">
    <location>
        <begin position="175"/>
        <end position="200"/>
    </location>
</feature>
<dbReference type="EMBL" id="JAIZAY010000013">
    <property type="protein sequence ID" value="KAJ8030922.1"/>
    <property type="molecule type" value="Genomic_DNA"/>
</dbReference>